<dbReference type="AlphaFoldDB" id="A0A9W9NMM4"/>
<dbReference type="PANTHER" id="PTHR38111">
    <property type="entry name" value="ZN(2)-C6 FUNGAL-TYPE DOMAIN-CONTAINING PROTEIN-RELATED"/>
    <property type="match status" value="1"/>
</dbReference>
<dbReference type="PANTHER" id="PTHR38111:SF11">
    <property type="entry name" value="TRANSCRIPTION FACTOR DOMAIN-CONTAINING PROTEIN-RELATED"/>
    <property type="match status" value="1"/>
</dbReference>
<keyword evidence="1" id="KW-0805">Transcription regulation</keyword>
<dbReference type="GO" id="GO:0000981">
    <property type="term" value="F:DNA-binding transcription factor activity, RNA polymerase II-specific"/>
    <property type="evidence" value="ECO:0007669"/>
    <property type="project" value="InterPro"/>
</dbReference>
<evidence type="ECO:0000256" key="1">
    <source>
        <dbReference type="ARBA" id="ARBA00023015"/>
    </source>
</evidence>
<dbReference type="EMBL" id="JAPQKT010000009">
    <property type="protein sequence ID" value="KAJ5221423.1"/>
    <property type="molecule type" value="Genomic_DNA"/>
</dbReference>
<dbReference type="OrthoDB" id="4491390at2759"/>
<accession>A0A9W9NMM4</accession>
<dbReference type="GO" id="GO:0008270">
    <property type="term" value="F:zinc ion binding"/>
    <property type="evidence" value="ECO:0007669"/>
    <property type="project" value="InterPro"/>
</dbReference>
<evidence type="ECO:0000313" key="4">
    <source>
        <dbReference type="EMBL" id="KAJ5221423.1"/>
    </source>
</evidence>
<comment type="caution">
    <text evidence="4">The sequence shown here is derived from an EMBL/GenBank/DDBJ whole genome shotgun (WGS) entry which is preliminary data.</text>
</comment>
<keyword evidence="2" id="KW-0804">Transcription</keyword>
<evidence type="ECO:0000313" key="5">
    <source>
        <dbReference type="Proteomes" id="UP001147733"/>
    </source>
</evidence>
<dbReference type="GeneID" id="81388382"/>
<reference evidence="4" key="1">
    <citation type="submission" date="2022-11" db="EMBL/GenBank/DDBJ databases">
        <authorList>
            <person name="Petersen C."/>
        </authorList>
    </citation>
    <scope>NUCLEOTIDE SEQUENCE</scope>
    <source>
        <strain evidence="4">IBT 23319</strain>
    </source>
</reference>
<dbReference type="InterPro" id="IPR053178">
    <property type="entry name" value="Osmoadaptation_assoc"/>
</dbReference>
<dbReference type="InterPro" id="IPR001138">
    <property type="entry name" value="Zn2Cys6_DnaBD"/>
</dbReference>
<dbReference type="CDD" id="cd00067">
    <property type="entry name" value="GAL4"/>
    <property type="match status" value="1"/>
</dbReference>
<organism evidence="4 5">
    <name type="scientific">Penicillium citrinum</name>
    <dbReference type="NCBI Taxonomy" id="5077"/>
    <lineage>
        <taxon>Eukaryota</taxon>
        <taxon>Fungi</taxon>
        <taxon>Dikarya</taxon>
        <taxon>Ascomycota</taxon>
        <taxon>Pezizomycotina</taxon>
        <taxon>Eurotiomycetes</taxon>
        <taxon>Eurotiomycetidae</taxon>
        <taxon>Eurotiales</taxon>
        <taxon>Aspergillaceae</taxon>
        <taxon>Penicillium</taxon>
    </lineage>
</organism>
<reference evidence="4" key="2">
    <citation type="journal article" date="2023" name="IMA Fungus">
        <title>Comparative genomic study of the Penicillium genus elucidates a diverse pangenome and 15 lateral gene transfer events.</title>
        <authorList>
            <person name="Petersen C."/>
            <person name="Sorensen T."/>
            <person name="Nielsen M.R."/>
            <person name="Sondergaard T.E."/>
            <person name="Sorensen J.L."/>
            <person name="Fitzpatrick D.A."/>
            <person name="Frisvad J.C."/>
            <person name="Nielsen K.L."/>
        </authorList>
    </citation>
    <scope>NUCLEOTIDE SEQUENCE</scope>
    <source>
        <strain evidence="4">IBT 23319</strain>
    </source>
</reference>
<name>A0A9W9NMM4_PENCI</name>
<dbReference type="Proteomes" id="UP001147733">
    <property type="component" value="Unassembled WGS sequence"/>
</dbReference>
<protein>
    <recommendedName>
        <fullName evidence="6">Zn(2)-C6 fungal-type domain-containing protein</fullName>
    </recommendedName>
</protein>
<keyword evidence="5" id="KW-1185">Reference proteome</keyword>
<dbReference type="RefSeq" id="XP_056496346.1">
    <property type="nucleotide sequence ID" value="XM_056649215.1"/>
</dbReference>
<sequence length="529" mass="58991">MPDLEGPDSYLVEAYALEETWAVNPSNLKAVKHCDLQRPECARCIKRGITCPGFEKDRTFVHYNSKNRLAGSHASPEVEASQSPATIEIIQRLPLPRPVDSQPESRSQLFSSFHSNYFPLDTVGLVGADVWYHLLTGFAALPSKTGPSASLLDKSMCALTCVGLGQMKQDQQLIYYGTSLYNAAIRHMSTMIHRNAPNEELLYATVIFQRLEPLFSPFGVEAWIAHAEGTNAFLRKCYRDHPNNALIGSIYQHQKVLGASDPLKSSETTGKPAKGLFEIYGAFKPLLTGFKRLNIFNTPAACQALLRDCISHKDNIIAWFDSEYPTLGPEPTPYQNYKSTCANLPATDGVFGSAYQFPSLKSARIHVAYWTALCLIHRMIYQAKTYAIAHTGCAKILDPNTDQDYLLSWYYADEACRGIPYSLTNTEQIWGAQHVMFPISQASHIYSDMRWREKFMWCQNAYTAVAALGFGLAICLREAALKDWFAAEKSTVLPATILSMREGPQKLPVSSTGERPAQIMEIMEPLTGL</sequence>
<keyword evidence="3" id="KW-0539">Nucleus</keyword>
<evidence type="ECO:0008006" key="6">
    <source>
        <dbReference type="Google" id="ProtNLM"/>
    </source>
</evidence>
<proteinExistence type="predicted"/>
<evidence type="ECO:0000256" key="3">
    <source>
        <dbReference type="ARBA" id="ARBA00023242"/>
    </source>
</evidence>
<evidence type="ECO:0000256" key="2">
    <source>
        <dbReference type="ARBA" id="ARBA00023163"/>
    </source>
</evidence>
<gene>
    <name evidence="4" type="ORF">N7469_010310</name>
</gene>